<feature type="domain" description="Methyltransferase" evidence="3">
    <location>
        <begin position="43"/>
        <end position="131"/>
    </location>
</feature>
<reference evidence="4" key="2">
    <citation type="journal article" date="2021" name="Microorganisms">
        <title>Bacterial Dimethylsulfoniopropionate Biosynthesis in the East China Sea.</title>
        <authorList>
            <person name="Liu J."/>
            <person name="Zhang Y."/>
            <person name="Liu J."/>
            <person name="Zhong H."/>
            <person name="Williams B.T."/>
            <person name="Zheng Y."/>
            <person name="Curson A.R.J."/>
            <person name="Sun C."/>
            <person name="Sun H."/>
            <person name="Song D."/>
            <person name="Wagner Mackenzie B."/>
            <person name="Bermejo Martinez A."/>
            <person name="Todd J.D."/>
            <person name="Zhang X.H."/>
        </authorList>
    </citation>
    <scope>NUCLEOTIDE SEQUENCE</scope>
    <source>
        <strain evidence="4">AESS21</strain>
    </source>
</reference>
<comment type="caution">
    <text evidence="4">The sequence shown here is derived from an EMBL/GenBank/DDBJ whole genome shotgun (WGS) entry which is preliminary data.</text>
</comment>
<dbReference type="CDD" id="cd02440">
    <property type="entry name" value="AdoMet_MTases"/>
    <property type="match status" value="1"/>
</dbReference>
<evidence type="ECO:0000259" key="3">
    <source>
        <dbReference type="Pfam" id="PF13649"/>
    </source>
</evidence>
<dbReference type="GO" id="GO:0032259">
    <property type="term" value="P:methylation"/>
    <property type="evidence" value="ECO:0007669"/>
    <property type="project" value="UniProtKB-KW"/>
</dbReference>
<evidence type="ECO:0000256" key="1">
    <source>
        <dbReference type="ARBA" id="ARBA00022603"/>
    </source>
</evidence>
<evidence type="ECO:0000256" key="2">
    <source>
        <dbReference type="ARBA" id="ARBA00022679"/>
    </source>
</evidence>
<dbReference type="Gene3D" id="3.40.50.150">
    <property type="entry name" value="Vaccinia Virus protein VP39"/>
    <property type="match status" value="1"/>
</dbReference>
<protein>
    <submittedName>
        <fullName evidence="4">Class I SAM-dependent methyltransferase</fullName>
    </submittedName>
</protein>
<gene>
    <name evidence="4" type="ORF">DYI23_15480</name>
</gene>
<dbReference type="Proteomes" id="UP000705379">
    <property type="component" value="Unassembled WGS sequence"/>
</dbReference>
<dbReference type="Pfam" id="PF13649">
    <property type="entry name" value="Methyltransf_25"/>
    <property type="match status" value="1"/>
</dbReference>
<dbReference type="PANTHER" id="PTHR43861:SF1">
    <property type="entry name" value="TRANS-ACONITATE 2-METHYLTRANSFERASE"/>
    <property type="match status" value="1"/>
</dbReference>
<keyword evidence="1 4" id="KW-0489">Methyltransferase</keyword>
<organism evidence="4 5">
    <name type="scientific">Roseibium polysiphoniae</name>
    <dbReference type="NCBI Taxonomy" id="2571221"/>
    <lineage>
        <taxon>Bacteria</taxon>
        <taxon>Pseudomonadati</taxon>
        <taxon>Pseudomonadota</taxon>
        <taxon>Alphaproteobacteria</taxon>
        <taxon>Hyphomicrobiales</taxon>
        <taxon>Stappiaceae</taxon>
        <taxon>Roseibium</taxon>
    </lineage>
</organism>
<dbReference type="RefSeq" id="WP_213217027.1">
    <property type="nucleotide sequence ID" value="NZ_QTKU01000004.1"/>
</dbReference>
<keyword evidence="2" id="KW-0808">Transferase</keyword>
<dbReference type="SUPFAM" id="SSF53335">
    <property type="entry name" value="S-adenosyl-L-methionine-dependent methyltransferases"/>
    <property type="match status" value="1"/>
</dbReference>
<accession>A0A944CFD8</accession>
<dbReference type="GO" id="GO:0008168">
    <property type="term" value="F:methyltransferase activity"/>
    <property type="evidence" value="ECO:0007669"/>
    <property type="project" value="UniProtKB-KW"/>
</dbReference>
<dbReference type="AlphaFoldDB" id="A0A944CFD8"/>
<evidence type="ECO:0000313" key="5">
    <source>
        <dbReference type="Proteomes" id="UP000705379"/>
    </source>
</evidence>
<evidence type="ECO:0000313" key="4">
    <source>
        <dbReference type="EMBL" id="MBS8261627.1"/>
    </source>
</evidence>
<dbReference type="EMBL" id="QTKU01000004">
    <property type="protein sequence ID" value="MBS8261627.1"/>
    <property type="molecule type" value="Genomic_DNA"/>
</dbReference>
<dbReference type="InterPro" id="IPR029063">
    <property type="entry name" value="SAM-dependent_MTases_sf"/>
</dbReference>
<dbReference type="PANTHER" id="PTHR43861">
    <property type="entry name" value="TRANS-ACONITATE 2-METHYLTRANSFERASE-RELATED"/>
    <property type="match status" value="1"/>
</dbReference>
<dbReference type="PROSITE" id="PS50007">
    <property type="entry name" value="PIPLC_X_DOMAIN"/>
    <property type="match status" value="1"/>
</dbReference>
<dbReference type="InterPro" id="IPR041698">
    <property type="entry name" value="Methyltransf_25"/>
</dbReference>
<reference evidence="4" key="1">
    <citation type="submission" date="2018-08" db="EMBL/GenBank/DDBJ databases">
        <authorList>
            <person name="Jin W."/>
            <person name="Wang H."/>
            <person name="Yang Y."/>
            <person name="Li M."/>
            <person name="Liu J."/>
        </authorList>
    </citation>
    <scope>NUCLEOTIDE SEQUENCE</scope>
    <source>
        <strain evidence="4">AESS21</strain>
    </source>
</reference>
<name>A0A944CFD8_9HYPH</name>
<proteinExistence type="predicted"/>
<sequence>MSHDDQTLDFYAREAEAYTSREKVENRQRLLTFLSALPDNARILELGCGAGQDSEFMILQGFSVQPTDGSPEIVKAAQARLGVPVQQLLFEDLDDQATYDGVWANACLLHVPRKSLASVLARVFAALRDGGQFFASFKAGEEDGRDRFGRYYNYPSARRLKDLYETLPWQSIVIESGKGGGYDGLPTDWLYVTATKGG</sequence>